<evidence type="ECO:0000256" key="4">
    <source>
        <dbReference type="RuleBase" id="RU003939"/>
    </source>
</evidence>
<accession>A0ABR5HEQ3</accession>
<evidence type="ECO:0000313" key="6">
    <source>
        <dbReference type="Proteomes" id="UP000036471"/>
    </source>
</evidence>
<dbReference type="RefSeq" id="WP_048428203.1">
    <property type="nucleotide sequence ID" value="NZ_JTHF01000116.1"/>
</dbReference>
<evidence type="ECO:0000313" key="5">
    <source>
        <dbReference type="EMBL" id="KMO25049.1"/>
    </source>
</evidence>
<dbReference type="SUPFAM" id="SSF47729">
    <property type="entry name" value="IHF-like DNA-binding proteins"/>
    <property type="match status" value="1"/>
</dbReference>
<organism evidence="5 6">
    <name type="scientific">Methylobacterium indicum</name>
    <dbReference type="NCBI Taxonomy" id="1775910"/>
    <lineage>
        <taxon>Bacteria</taxon>
        <taxon>Pseudomonadati</taxon>
        <taxon>Pseudomonadota</taxon>
        <taxon>Alphaproteobacteria</taxon>
        <taxon>Hyphomicrobiales</taxon>
        <taxon>Methylobacteriaceae</taxon>
        <taxon>Methylobacterium</taxon>
    </lineage>
</organism>
<gene>
    <name evidence="5" type="ORF">QR79_09750</name>
</gene>
<dbReference type="PANTHER" id="PTHR33175">
    <property type="entry name" value="DNA-BINDING PROTEIN HU"/>
    <property type="match status" value="1"/>
</dbReference>
<sequence>MTKNEYIKQLADLAGVDRDSATALVEAQSDLVENAMRKGEQVTLPGIGKLHIKRNEARNGRNPRTGEAVAIPARNVIKLKVAGALADAVA</sequence>
<dbReference type="Proteomes" id="UP000036471">
    <property type="component" value="Unassembled WGS sequence"/>
</dbReference>
<name>A0ABR5HEQ3_9HYPH</name>
<dbReference type="InterPro" id="IPR010992">
    <property type="entry name" value="IHF-like_DNA-bd_dom_sf"/>
</dbReference>
<keyword evidence="6" id="KW-1185">Reference proteome</keyword>
<dbReference type="EMBL" id="JTHG01000066">
    <property type="protein sequence ID" value="KMO25049.1"/>
    <property type="molecule type" value="Genomic_DNA"/>
</dbReference>
<evidence type="ECO:0008006" key="7">
    <source>
        <dbReference type="Google" id="ProtNLM"/>
    </source>
</evidence>
<dbReference type="Pfam" id="PF00216">
    <property type="entry name" value="Bac_DNA_binding"/>
    <property type="match status" value="1"/>
</dbReference>
<evidence type="ECO:0000256" key="3">
    <source>
        <dbReference type="ARBA" id="ARBA00023125"/>
    </source>
</evidence>
<dbReference type="PRINTS" id="PR01727">
    <property type="entry name" value="DNABINDINGHU"/>
</dbReference>
<comment type="similarity">
    <text evidence="1 4">Belongs to the bacterial histone-like protein family.</text>
</comment>
<dbReference type="PANTHER" id="PTHR33175:SF3">
    <property type="entry name" value="DNA-BINDING PROTEIN HU-BETA"/>
    <property type="match status" value="1"/>
</dbReference>
<reference evidence="5 6" key="1">
    <citation type="submission" date="2014-11" db="EMBL/GenBank/DDBJ databases">
        <title>Comparative genomics of Methylobacterium species.</title>
        <authorList>
            <person name="Chaudhry V."/>
            <person name="Patil P.B."/>
        </authorList>
    </citation>
    <scope>NUCLEOTIDE SEQUENCE [LARGE SCALE GENOMIC DNA]</scope>
    <source>
        <strain evidence="5 6">SE3.6</strain>
    </source>
</reference>
<dbReference type="InterPro" id="IPR000119">
    <property type="entry name" value="Hist_DNA-bd"/>
</dbReference>
<comment type="caution">
    <text evidence="5">The sequence shown here is derived from an EMBL/GenBank/DDBJ whole genome shotgun (WGS) entry which is preliminary data.</text>
</comment>
<proteinExistence type="inferred from homology"/>
<evidence type="ECO:0000256" key="1">
    <source>
        <dbReference type="ARBA" id="ARBA00010529"/>
    </source>
</evidence>
<keyword evidence="2" id="KW-0226">DNA condensation</keyword>
<keyword evidence="3" id="KW-0238">DNA-binding</keyword>
<protein>
    <recommendedName>
        <fullName evidence="7">DNA-binding protein</fullName>
    </recommendedName>
</protein>
<dbReference type="Gene3D" id="4.10.520.10">
    <property type="entry name" value="IHF-like DNA-binding proteins"/>
    <property type="match status" value="1"/>
</dbReference>
<dbReference type="SMART" id="SM00411">
    <property type="entry name" value="BHL"/>
    <property type="match status" value="1"/>
</dbReference>
<evidence type="ECO:0000256" key="2">
    <source>
        <dbReference type="ARBA" id="ARBA00023067"/>
    </source>
</evidence>